<keyword evidence="7" id="KW-1185">Reference proteome</keyword>
<dbReference type="PROSITE" id="PS51233">
    <property type="entry name" value="VWFD"/>
    <property type="match status" value="1"/>
</dbReference>
<gene>
    <name evidence="6" type="ORF">GSLYS_00020828001</name>
</gene>
<keyword evidence="3" id="KW-0732">Signal</keyword>
<feature type="domain" description="VWFC" evidence="4">
    <location>
        <begin position="1"/>
        <end position="64"/>
    </location>
</feature>
<dbReference type="Gene3D" id="6.20.200.20">
    <property type="match status" value="2"/>
</dbReference>
<dbReference type="PANTHER" id="PTHR46698:SF6">
    <property type="entry name" value="KIELIN_CHORDIN-LIKE PROTEIN"/>
    <property type="match status" value="1"/>
</dbReference>
<dbReference type="Pfam" id="PF00093">
    <property type="entry name" value="VWC"/>
    <property type="match status" value="1"/>
</dbReference>
<dbReference type="Proteomes" id="UP001497497">
    <property type="component" value="Unassembled WGS sequence"/>
</dbReference>
<name>A0AAV2IMJ2_LYMST</name>
<evidence type="ECO:0008006" key="8">
    <source>
        <dbReference type="Google" id="ProtNLM"/>
    </source>
</evidence>
<dbReference type="SMART" id="SM00215">
    <property type="entry name" value="VWC_out"/>
    <property type="match status" value="2"/>
</dbReference>
<dbReference type="InterPro" id="IPR001007">
    <property type="entry name" value="VWF_dom"/>
</dbReference>
<feature type="non-terminal residue" evidence="6">
    <location>
        <position position="279"/>
    </location>
</feature>
<proteinExistence type="predicted"/>
<comment type="caution">
    <text evidence="6">The sequence shown here is derived from an EMBL/GenBank/DDBJ whole genome shotgun (WGS) entry which is preliminary data.</text>
</comment>
<dbReference type="InterPro" id="IPR052424">
    <property type="entry name" value="Kielin_Chordin-BMP_Reg"/>
</dbReference>
<dbReference type="Pfam" id="PF23334">
    <property type="entry name" value="VWC2L_2nd"/>
    <property type="match status" value="1"/>
</dbReference>
<feature type="domain" description="VWFD" evidence="5">
    <location>
        <begin position="133"/>
        <end position="279"/>
    </location>
</feature>
<evidence type="ECO:0000259" key="4">
    <source>
        <dbReference type="PROSITE" id="PS50184"/>
    </source>
</evidence>
<evidence type="ECO:0000256" key="1">
    <source>
        <dbReference type="ARBA" id="ARBA00004613"/>
    </source>
</evidence>
<dbReference type="SMART" id="SM00214">
    <property type="entry name" value="VWC"/>
    <property type="match status" value="2"/>
</dbReference>
<feature type="domain" description="VWFC" evidence="4">
    <location>
        <begin position="69"/>
        <end position="129"/>
    </location>
</feature>
<evidence type="ECO:0000313" key="7">
    <source>
        <dbReference type="Proteomes" id="UP001497497"/>
    </source>
</evidence>
<dbReference type="PANTHER" id="PTHR46698">
    <property type="entry name" value="CROSSVEINLESS 2"/>
    <property type="match status" value="1"/>
</dbReference>
<comment type="subcellular location">
    <subcellularLocation>
        <location evidence="1">Secreted</location>
    </subcellularLocation>
</comment>
<accession>A0AAV2IMJ2</accession>
<dbReference type="SMART" id="SM00216">
    <property type="entry name" value="VWD"/>
    <property type="match status" value="1"/>
</dbReference>
<evidence type="ECO:0000313" key="6">
    <source>
        <dbReference type="EMBL" id="CAL1547511.1"/>
    </source>
</evidence>
<protein>
    <recommendedName>
        <fullName evidence="8">BMP binding endothelial regulator</fullName>
    </recommendedName>
</protein>
<dbReference type="Pfam" id="PF00094">
    <property type="entry name" value="VWD"/>
    <property type="match status" value="1"/>
</dbReference>
<organism evidence="6 7">
    <name type="scientific">Lymnaea stagnalis</name>
    <name type="common">Great pond snail</name>
    <name type="synonym">Helix stagnalis</name>
    <dbReference type="NCBI Taxonomy" id="6523"/>
    <lineage>
        <taxon>Eukaryota</taxon>
        <taxon>Metazoa</taxon>
        <taxon>Spiralia</taxon>
        <taxon>Lophotrochozoa</taxon>
        <taxon>Mollusca</taxon>
        <taxon>Gastropoda</taxon>
        <taxon>Heterobranchia</taxon>
        <taxon>Euthyneura</taxon>
        <taxon>Panpulmonata</taxon>
        <taxon>Hygrophila</taxon>
        <taxon>Lymnaeoidea</taxon>
        <taxon>Lymnaeidae</taxon>
        <taxon>Lymnaea</taxon>
    </lineage>
</organism>
<dbReference type="GO" id="GO:0005576">
    <property type="term" value="C:extracellular region"/>
    <property type="evidence" value="ECO:0007669"/>
    <property type="project" value="UniProtKB-SubCell"/>
</dbReference>
<dbReference type="PROSITE" id="PS50184">
    <property type="entry name" value="VWFC_2"/>
    <property type="match status" value="2"/>
</dbReference>
<reference evidence="6 7" key="1">
    <citation type="submission" date="2024-04" db="EMBL/GenBank/DDBJ databases">
        <authorList>
            <consortium name="Genoscope - CEA"/>
            <person name="William W."/>
        </authorList>
    </citation>
    <scope>NUCLEOTIDE SEQUENCE [LARGE SCALE GENOMIC DNA]</scope>
</reference>
<evidence type="ECO:0000256" key="3">
    <source>
        <dbReference type="ARBA" id="ARBA00022729"/>
    </source>
</evidence>
<evidence type="ECO:0000259" key="5">
    <source>
        <dbReference type="PROSITE" id="PS51233"/>
    </source>
</evidence>
<dbReference type="SUPFAM" id="SSF57603">
    <property type="entry name" value="FnI-like domain"/>
    <property type="match status" value="2"/>
</dbReference>
<dbReference type="InterPro" id="IPR001846">
    <property type="entry name" value="VWF_type-D"/>
</dbReference>
<sequence length="279" mass="31110">ACYDPSSAQYYKEGAEWTHVKDPCKMCTCQNHRLTCNTKQCKPVVCSSSELALLLEGQCCETCQPFPSSSCFYERKIYQTGSNWTEDECTSCRCNTGQVTCHVRSCLSVQCARDESLVTVPGQCCPVCKKRPGTCIMYGNLHYKTFDNSSLHIQGTCRSIMSSDCKNDLFRVEVHQASLGVSRRTSSVENIKVYIAGSVIDLLQGREVKINNRIEKLPFLYEPHFLIEKSSAFVLLSTEIGLRILWDGINYAELTAPGSFHGNLCGLCGNFNGIPKDDL</sequence>
<dbReference type="PROSITE" id="PS01208">
    <property type="entry name" value="VWFC_1"/>
    <property type="match status" value="1"/>
</dbReference>
<dbReference type="AlphaFoldDB" id="A0AAV2IMJ2"/>
<evidence type="ECO:0000256" key="2">
    <source>
        <dbReference type="ARBA" id="ARBA00022525"/>
    </source>
</evidence>
<feature type="non-terminal residue" evidence="6">
    <location>
        <position position="1"/>
    </location>
</feature>
<keyword evidence="2" id="KW-0964">Secreted</keyword>
<dbReference type="EMBL" id="CAXITT010000994">
    <property type="protein sequence ID" value="CAL1547511.1"/>
    <property type="molecule type" value="Genomic_DNA"/>
</dbReference>